<accession>A0A4Z2H7B3</accession>
<reference evidence="1 2" key="1">
    <citation type="submission" date="2019-03" db="EMBL/GenBank/DDBJ databases">
        <title>First draft genome of Liparis tanakae, snailfish: a comprehensive survey of snailfish specific genes.</title>
        <authorList>
            <person name="Kim W."/>
            <person name="Song I."/>
            <person name="Jeong J.-H."/>
            <person name="Kim D."/>
            <person name="Kim S."/>
            <person name="Ryu S."/>
            <person name="Song J.Y."/>
            <person name="Lee S.K."/>
        </authorList>
    </citation>
    <scope>NUCLEOTIDE SEQUENCE [LARGE SCALE GENOMIC DNA]</scope>
    <source>
        <tissue evidence="1">Muscle</tissue>
    </source>
</reference>
<sequence>MFMHHVSLELSQFGQGPGVCVGHTQDLKQPLDGLLGVLQKLIHVAKWRGASGSSPEPPPDDSVLCRIDLGQENAVTKGLCRGHGPQSAWRSLSCRGTQVVEGLGARGVVPQGLLVQLSSLLVVLLDEHRVGFVDDGGRVVAVGGHGEVGVAVGLVVVFLLHGGRDERKLDRHRNTCHLMRGPHQEVEEGEVGGCSALHSAVLLLKRLQSLHRLAGEQ</sequence>
<dbReference type="Proteomes" id="UP000314294">
    <property type="component" value="Unassembled WGS sequence"/>
</dbReference>
<gene>
    <name evidence="1" type="ORF">EYF80_028898</name>
</gene>
<name>A0A4Z2H7B3_9TELE</name>
<evidence type="ECO:0000313" key="2">
    <source>
        <dbReference type="Proteomes" id="UP000314294"/>
    </source>
</evidence>
<evidence type="ECO:0000313" key="1">
    <source>
        <dbReference type="EMBL" id="TNN60903.1"/>
    </source>
</evidence>
<proteinExistence type="predicted"/>
<dbReference type="AlphaFoldDB" id="A0A4Z2H7B3"/>
<keyword evidence="2" id="KW-1185">Reference proteome</keyword>
<comment type="caution">
    <text evidence="1">The sequence shown here is derived from an EMBL/GenBank/DDBJ whole genome shotgun (WGS) entry which is preliminary data.</text>
</comment>
<organism evidence="1 2">
    <name type="scientific">Liparis tanakae</name>
    <name type="common">Tanaka's snailfish</name>
    <dbReference type="NCBI Taxonomy" id="230148"/>
    <lineage>
        <taxon>Eukaryota</taxon>
        <taxon>Metazoa</taxon>
        <taxon>Chordata</taxon>
        <taxon>Craniata</taxon>
        <taxon>Vertebrata</taxon>
        <taxon>Euteleostomi</taxon>
        <taxon>Actinopterygii</taxon>
        <taxon>Neopterygii</taxon>
        <taxon>Teleostei</taxon>
        <taxon>Neoteleostei</taxon>
        <taxon>Acanthomorphata</taxon>
        <taxon>Eupercaria</taxon>
        <taxon>Perciformes</taxon>
        <taxon>Cottioidei</taxon>
        <taxon>Cottales</taxon>
        <taxon>Liparidae</taxon>
        <taxon>Liparis</taxon>
    </lineage>
</organism>
<protein>
    <submittedName>
        <fullName evidence="1">Uncharacterized protein</fullName>
    </submittedName>
</protein>
<dbReference type="EMBL" id="SRLO01000325">
    <property type="protein sequence ID" value="TNN60903.1"/>
    <property type="molecule type" value="Genomic_DNA"/>
</dbReference>